<dbReference type="OMA" id="YTQCPLN"/>
<dbReference type="Pfam" id="PF01793">
    <property type="entry name" value="Glyco_transf_15"/>
    <property type="match status" value="1"/>
</dbReference>
<dbReference type="PANTHER" id="PTHR31121">
    <property type="entry name" value="ALPHA-1,2 MANNOSYLTRANSFERASE KTR1"/>
    <property type="match status" value="1"/>
</dbReference>
<dbReference type="InterPro" id="IPR029044">
    <property type="entry name" value="Nucleotide-diphossugar_trans"/>
</dbReference>
<gene>
    <name evidence="6" type="ORF">Kpol_154p1</name>
</gene>
<dbReference type="KEGG" id="vpo:Kpol_154p1"/>
<comment type="similarity">
    <text evidence="2">Belongs to the glycosyltransferase 15 family.</text>
</comment>
<keyword evidence="4" id="KW-0808">Transferase</keyword>
<dbReference type="RefSeq" id="XP_001642171.1">
    <property type="nucleotide sequence ID" value="XM_001642121.1"/>
</dbReference>
<dbReference type="PhylomeDB" id="A7TTU3"/>
<dbReference type="SUPFAM" id="SSF53448">
    <property type="entry name" value="Nucleotide-diphospho-sugar transferases"/>
    <property type="match status" value="1"/>
</dbReference>
<evidence type="ECO:0000256" key="2">
    <source>
        <dbReference type="ARBA" id="ARBA00007677"/>
    </source>
</evidence>
<dbReference type="Proteomes" id="UP000000267">
    <property type="component" value="Unassembled WGS sequence"/>
</dbReference>
<dbReference type="HOGENOM" id="CLU_024327_4_4_1"/>
<evidence type="ECO:0000313" key="6">
    <source>
        <dbReference type="EMBL" id="EDO14313.1"/>
    </source>
</evidence>
<sequence>MLLRLSRRYLNKRSFKFGVLGLLLIVLTVLTIKLNETKFNRRIDRKYEYHDHEINEDVVFDKFPRVNESYNIMDDLADSFSPDKKGKTPKACYITLVRNDELDDMIKSIKHLQSRFKEHYKYDWIFLNDEEFTDHFRSSIENAVNSTVKFGLVPKDHWSYPDYISEDQAAQTRIDMKDIIYGDSESYRFMCRYQSGFFWRHPLLDEYDWYWRVEPNIAYYCDILTDPFQYMQDNEKVYGFTITIHEFEETIPTLWNTTVDFVQNHTQYVSKNNLLRFVTDVSGDDYNLCHFWSNFEIANLNFWRSEAYREYFDYLDRKGGFFYERWGDAPVHSIAAALFLPKDKIHFFPEISYYHGPYTNCPIDKTIYSQYNCNCDPKEDFTWKDYSCGLLYHNIQHIEKPKNWRKHTG</sequence>
<dbReference type="EMBL" id="DS480629">
    <property type="protein sequence ID" value="EDO14313.1"/>
    <property type="molecule type" value="Genomic_DNA"/>
</dbReference>
<comment type="subcellular location">
    <subcellularLocation>
        <location evidence="1">Membrane</location>
        <topology evidence="1">Single-pass type II membrane protein</topology>
    </subcellularLocation>
</comment>
<dbReference type="InterPro" id="IPR002685">
    <property type="entry name" value="Glyco_trans_15"/>
</dbReference>
<protein>
    <submittedName>
        <fullName evidence="6">Uncharacterized protein</fullName>
    </submittedName>
</protein>
<evidence type="ECO:0000313" key="7">
    <source>
        <dbReference type="Proteomes" id="UP000000267"/>
    </source>
</evidence>
<dbReference type="Gene3D" id="3.90.550.10">
    <property type="entry name" value="Spore Coat Polysaccharide Biosynthesis Protein SpsA, Chain A"/>
    <property type="match status" value="1"/>
</dbReference>
<evidence type="ECO:0000256" key="1">
    <source>
        <dbReference type="ARBA" id="ARBA00004606"/>
    </source>
</evidence>
<dbReference type="GeneID" id="5542284"/>
<dbReference type="InParanoid" id="A7TTU3"/>
<proteinExistence type="inferred from homology"/>
<dbReference type="GO" id="GO:0006491">
    <property type="term" value="P:N-glycan processing"/>
    <property type="evidence" value="ECO:0007669"/>
    <property type="project" value="EnsemblFungi"/>
</dbReference>
<dbReference type="PANTHER" id="PTHR31121:SF8">
    <property type="entry name" value="GLYCOLIPID 2-ALPHA-MANNOSYLTRANSFERASE-RELATED"/>
    <property type="match status" value="1"/>
</dbReference>
<keyword evidence="7" id="KW-1185">Reference proteome</keyword>
<keyword evidence="5" id="KW-0735">Signal-anchor</keyword>
<organism evidence="7">
    <name type="scientific">Vanderwaltozyma polyspora (strain ATCC 22028 / DSM 70294 / BCRC 21397 / CBS 2163 / NBRC 10782 / NRRL Y-8283 / UCD 57-17)</name>
    <name type="common">Kluyveromyces polysporus</name>
    <dbReference type="NCBI Taxonomy" id="436907"/>
    <lineage>
        <taxon>Eukaryota</taxon>
        <taxon>Fungi</taxon>
        <taxon>Dikarya</taxon>
        <taxon>Ascomycota</taxon>
        <taxon>Saccharomycotina</taxon>
        <taxon>Saccharomycetes</taxon>
        <taxon>Saccharomycetales</taxon>
        <taxon>Saccharomycetaceae</taxon>
        <taxon>Vanderwaltozyma</taxon>
    </lineage>
</organism>
<accession>A7TTU3</accession>
<name>A7TTU3_VANPO</name>
<dbReference type="FunFam" id="3.90.550.10:FF:000051">
    <property type="entry name" value="Alpha-1,2-mannosyltransferase (Ktr4)"/>
    <property type="match status" value="1"/>
</dbReference>
<evidence type="ECO:0000256" key="4">
    <source>
        <dbReference type="ARBA" id="ARBA00022679"/>
    </source>
</evidence>
<dbReference type="AlphaFoldDB" id="A7TTU3"/>
<dbReference type="GO" id="GO:0005797">
    <property type="term" value="C:Golgi medial cisterna"/>
    <property type="evidence" value="ECO:0007669"/>
    <property type="project" value="EnsemblFungi"/>
</dbReference>
<dbReference type="eggNOG" id="KOG4472">
    <property type="taxonomic scope" value="Eukaryota"/>
</dbReference>
<dbReference type="GO" id="GO:0006493">
    <property type="term" value="P:protein O-linked glycosylation"/>
    <property type="evidence" value="ECO:0007669"/>
    <property type="project" value="EnsemblFungi"/>
</dbReference>
<dbReference type="GO" id="GO:0000032">
    <property type="term" value="P:cell wall mannoprotein biosynthetic process"/>
    <property type="evidence" value="ECO:0007669"/>
    <property type="project" value="EnsemblFungi"/>
</dbReference>
<dbReference type="FunCoup" id="A7TTU3">
    <property type="interactions" value="136"/>
</dbReference>
<reference evidence="6 7" key="1">
    <citation type="journal article" date="2007" name="Proc. Natl. Acad. Sci. U.S.A.">
        <title>Independent sorting-out of thousands of duplicated gene pairs in two yeast species descended from a whole-genome duplication.</title>
        <authorList>
            <person name="Scannell D.R."/>
            <person name="Frank A.C."/>
            <person name="Conant G.C."/>
            <person name="Byrne K.P."/>
            <person name="Woolfit M."/>
            <person name="Wolfe K.H."/>
        </authorList>
    </citation>
    <scope>NUCLEOTIDE SEQUENCE [LARGE SCALE GENOMIC DNA]</scope>
    <source>
        <strain evidence="7">ATCC 22028 / DSM 70294 / BCRC 21397 / CBS 2163 / NBRC 10782 / NRRL Y-8283 / UCD 57-17</strain>
    </source>
</reference>
<dbReference type="GO" id="GO:0016020">
    <property type="term" value="C:membrane"/>
    <property type="evidence" value="ECO:0007669"/>
    <property type="project" value="UniProtKB-SubCell"/>
</dbReference>
<dbReference type="GO" id="GO:0000026">
    <property type="term" value="F:alpha-1,2-mannosyltransferase activity"/>
    <property type="evidence" value="ECO:0007669"/>
    <property type="project" value="EnsemblFungi"/>
</dbReference>
<evidence type="ECO:0000256" key="3">
    <source>
        <dbReference type="ARBA" id="ARBA00022676"/>
    </source>
</evidence>
<evidence type="ECO:0000256" key="5">
    <source>
        <dbReference type="ARBA" id="ARBA00022968"/>
    </source>
</evidence>
<keyword evidence="3" id="KW-0328">Glycosyltransferase</keyword>
<keyword evidence="5" id="KW-0812">Transmembrane</keyword>
<dbReference type="OrthoDB" id="439943at2759"/>